<organism evidence="7 8">
    <name type="scientific">Dissostichus mawsoni</name>
    <name type="common">Antarctic cod</name>
    <dbReference type="NCBI Taxonomy" id="36200"/>
    <lineage>
        <taxon>Eukaryota</taxon>
        <taxon>Metazoa</taxon>
        <taxon>Chordata</taxon>
        <taxon>Craniata</taxon>
        <taxon>Vertebrata</taxon>
        <taxon>Euteleostomi</taxon>
        <taxon>Actinopterygii</taxon>
        <taxon>Neopterygii</taxon>
        <taxon>Teleostei</taxon>
        <taxon>Neoteleostei</taxon>
        <taxon>Acanthomorphata</taxon>
        <taxon>Eupercaria</taxon>
        <taxon>Perciformes</taxon>
        <taxon>Notothenioidei</taxon>
        <taxon>Nototheniidae</taxon>
        <taxon>Dissostichus</taxon>
    </lineage>
</organism>
<keyword evidence="8" id="KW-1185">Reference proteome</keyword>
<evidence type="ECO:0000256" key="5">
    <source>
        <dbReference type="SAM" id="MobiDB-lite"/>
    </source>
</evidence>
<evidence type="ECO:0000256" key="3">
    <source>
        <dbReference type="ARBA" id="ARBA00022833"/>
    </source>
</evidence>
<dbReference type="PANTHER" id="PTHR25465:SF41">
    <property type="entry name" value="E3 UBIQUITIN-PROTEIN LIGASE RNF135"/>
    <property type="match status" value="1"/>
</dbReference>
<dbReference type="InterPro" id="IPR013320">
    <property type="entry name" value="ConA-like_dom_sf"/>
</dbReference>
<dbReference type="PROSITE" id="PS50119">
    <property type="entry name" value="ZF_BBOX"/>
    <property type="match status" value="2"/>
</dbReference>
<feature type="domain" description="B box-type" evidence="6">
    <location>
        <begin position="561"/>
        <end position="602"/>
    </location>
</feature>
<gene>
    <name evidence="7" type="ORF">F7725_004621</name>
</gene>
<dbReference type="OrthoDB" id="8930710at2759"/>
<keyword evidence="1" id="KW-0479">Metal-binding</keyword>
<dbReference type="InterPro" id="IPR043136">
    <property type="entry name" value="B30.2/SPRY_sf"/>
</dbReference>
<dbReference type="Gene3D" id="4.10.830.40">
    <property type="match status" value="2"/>
</dbReference>
<dbReference type="PANTHER" id="PTHR25465">
    <property type="entry name" value="B-BOX DOMAIN CONTAINING"/>
    <property type="match status" value="1"/>
</dbReference>
<evidence type="ECO:0000313" key="8">
    <source>
        <dbReference type="Proteomes" id="UP000518266"/>
    </source>
</evidence>
<protein>
    <recommendedName>
        <fullName evidence="6">B box-type domain-containing protein</fullName>
    </recommendedName>
</protein>
<dbReference type="Proteomes" id="UP000518266">
    <property type="component" value="Unassembled WGS sequence"/>
</dbReference>
<dbReference type="Gene3D" id="2.60.120.920">
    <property type="match status" value="1"/>
</dbReference>
<dbReference type="InterPro" id="IPR000315">
    <property type="entry name" value="Znf_B-box"/>
</dbReference>
<keyword evidence="2 4" id="KW-0863">Zinc-finger</keyword>
<dbReference type="SMART" id="SM00336">
    <property type="entry name" value="BBOX"/>
    <property type="match status" value="2"/>
</dbReference>
<dbReference type="SUPFAM" id="SSF49899">
    <property type="entry name" value="Concanavalin A-like lectins/glucanases"/>
    <property type="match status" value="1"/>
</dbReference>
<dbReference type="SUPFAM" id="SSF57845">
    <property type="entry name" value="B-box zinc-binding domain"/>
    <property type="match status" value="2"/>
</dbReference>
<feature type="compositionally biased region" description="Polar residues" evidence="5">
    <location>
        <begin position="362"/>
        <end position="376"/>
    </location>
</feature>
<dbReference type="EMBL" id="JAAKFY010000023">
    <property type="protein sequence ID" value="KAF3837157.1"/>
    <property type="molecule type" value="Genomic_DNA"/>
</dbReference>
<proteinExistence type="predicted"/>
<sequence length="660" mass="73901">MSDNLPKDLQVILCDMCTEEDRKPARKTCMKCEISMCVQHLQIHLTTPVLLQTHPLTEPMALSGTTKCPQHGKLLEYYCLDDMTCVCVSCAIEDQHRLHNMKTFSTAHKELMEKLNAEQQALLTKTDDVNVSLEKWEKSEREKISRSSVRLVEAVTSLRDIALTSVQTSVSARMVAIKTSKTHASSTEGEGHLQIPADVHQDLEKAKAVDLRKGLEPGSDRDKLVQEIRENGEEMVKQAGHFWGSLLILVDPENHQELVATSSDLIFDPQIFGPGMLLSEDKRKVFYQRSSGQCTATLLIRSTLSTPNFQRWMVSFSQDSDWIVGLCDKQSAKNVMDGPVYGLRCEDNKLSSLTTENEDSSDASVSSTGMQTNVMTPTKKNPNVFSALLTQNGDKAAPRPEALEVFWNFVASSLSFFSRTGQHQREEIITIKAIPSNWDLAPFVQVGKKNAQIIRQSPWQCTCGKAYQYCNNRYIYAMGFQSSPQDYCSCGALLGGICITEVNQKVILCDMCTEDRKPARKTCMKCEISMCVQHLQTHLTSPVLLQTHPLTEPLALGFAGLSTTKCPQHGKLLEYYCLDDLTCVCVSCSIEDQHRLHNMKTFSTAHKELMEKLNAEQQASLVKTAEDYVNLGKWEKSEREKLGRSSLRLVEAVTSCMISP</sequence>
<dbReference type="CDD" id="cd19769">
    <property type="entry name" value="Bbox2_TRIM16-like"/>
    <property type="match status" value="2"/>
</dbReference>
<reference evidence="7 8" key="1">
    <citation type="submission" date="2020-03" db="EMBL/GenBank/DDBJ databases">
        <title>Dissostichus mawsoni Genome sequencing and assembly.</title>
        <authorList>
            <person name="Park H."/>
        </authorList>
    </citation>
    <scope>NUCLEOTIDE SEQUENCE [LARGE SCALE GENOMIC DNA]</scope>
    <source>
        <strain evidence="7">DM0001</strain>
        <tissue evidence="7">Muscle</tissue>
    </source>
</reference>
<dbReference type="GO" id="GO:0008270">
    <property type="term" value="F:zinc ion binding"/>
    <property type="evidence" value="ECO:0007669"/>
    <property type="project" value="UniProtKB-KW"/>
</dbReference>
<evidence type="ECO:0000259" key="6">
    <source>
        <dbReference type="PROSITE" id="PS50119"/>
    </source>
</evidence>
<evidence type="ECO:0000256" key="2">
    <source>
        <dbReference type="ARBA" id="ARBA00022771"/>
    </source>
</evidence>
<dbReference type="Pfam" id="PF00643">
    <property type="entry name" value="zf-B_box"/>
    <property type="match status" value="2"/>
</dbReference>
<feature type="region of interest" description="Disordered" evidence="5">
    <location>
        <begin position="352"/>
        <end position="376"/>
    </location>
</feature>
<name>A0A7J5XKN4_DISMA</name>
<evidence type="ECO:0000256" key="4">
    <source>
        <dbReference type="PROSITE-ProRule" id="PRU00024"/>
    </source>
</evidence>
<dbReference type="InterPro" id="IPR051051">
    <property type="entry name" value="E3_ubiq-ligase_TRIM/RNF"/>
</dbReference>
<dbReference type="Gene3D" id="3.30.160.60">
    <property type="entry name" value="Classic Zinc Finger"/>
    <property type="match status" value="2"/>
</dbReference>
<keyword evidence="3" id="KW-0862">Zinc</keyword>
<feature type="domain" description="B box-type" evidence="6">
    <location>
        <begin position="63"/>
        <end position="104"/>
    </location>
</feature>
<evidence type="ECO:0000256" key="1">
    <source>
        <dbReference type="ARBA" id="ARBA00022723"/>
    </source>
</evidence>
<comment type="caution">
    <text evidence="7">The sequence shown here is derived from an EMBL/GenBank/DDBJ whole genome shotgun (WGS) entry which is preliminary data.</text>
</comment>
<dbReference type="AlphaFoldDB" id="A0A7J5XKN4"/>
<accession>A0A7J5XKN4</accession>
<evidence type="ECO:0000313" key="7">
    <source>
        <dbReference type="EMBL" id="KAF3837157.1"/>
    </source>
</evidence>